<gene>
    <name evidence="1" type="ORF">J2T07_000049</name>
</gene>
<keyword evidence="2" id="KW-1185">Reference proteome</keyword>
<reference evidence="1 2" key="1">
    <citation type="submission" date="2023-07" db="EMBL/GenBank/DDBJ databases">
        <title>Sorghum-associated microbial communities from plants grown in Nebraska, USA.</title>
        <authorList>
            <person name="Schachtman D."/>
        </authorList>
    </citation>
    <scope>NUCLEOTIDE SEQUENCE [LARGE SCALE GENOMIC DNA]</scope>
    <source>
        <strain evidence="1 2">CC60</strain>
    </source>
</reference>
<dbReference type="Proteomes" id="UP001237737">
    <property type="component" value="Unassembled WGS sequence"/>
</dbReference>
<sequence length="79" mass="8944">MRLPVLVRSRLRGRPRDPSVEAIAIASRLEPDPTLRDDWFHHDPIHELRGMTAERAIASGKAGDLVRLLRSIEAGRRGR</sequence>
<accession>A0ABT9SSC4</accession>
<evidence type="ECO:0000313" key="2">
    <source>
        <dbReference type="Proteomes" id="UP001237737"/>
    </source>
</evidence>
<proteinExistence type="predicted"/>
<comment type="caution">
    <text evidence="1">The sequence shown here is derived from an EMBL/GenBank/DDBJ whole genome shotgun (WGS) entry which is preliminary data.</text>
</comment>
<name>A0ABT9SSC4_9GAMM</name>
<organism evidence="1 2">
    <name type="scientific">Luteibacter jiangsuensis</name>
    <dbReference type="NCBI Taxonomy" id="637577"/>
    <lineage>
        <taxon>Bacteria</taxon>
        <taxon>Pseudomonadati</taxon>
        <taxon>Pseudomonadota</taxon>
        <taxon>Gammaproteobacteria</taxon>
        <taxon>Lysobacterales</taxon>
        <taxon>Rhodanobacteraceae</taxon>
        <taxon>Luteibacter</taxon>
    </lineage>
</organism>
<dbReference type="RefSeq" id="WP_306846392.1">
    <property type="nucleotide sequence ID" value="NZ_JAUSSK010000001.1"/>
</dbReference>
<dbReference type="EMBL" id="JAUSSK010000001">
    <property type="protein sequence ID" value="MDQ0007890.1"/>
    <property type="molecule type" value="Genomic_DNA"/>
</dbReference>
<evidence type="ECO:0000313" key="1">
    <source>
        <dbReference type="EMBL" id="MDQ0007890.1"/>
    </source>
</evidence>
<evidence type="ECO:0008006" key="3">
    <source>
        <dbReference type="Google" id="ProtNLM"/>
    </source>
</evidence>
<protein>
    <recommendedName>
        <fullName evidence="3">Antitoxin Xre/MbcA/ParS-like toxin-binding domain-containing protein</fullName>
    </recommendedName>
</protein>